<dbReference type="Pfam" id="PF00005">
    <property type="entry name" value="ABC_tran"/>
    <property type="match status" value="1"/>
</dbReference>
<dbReference type="OrthoDB" id="9804819at2"/>
<dbReference type="PANTHER" id="PTHR43335:SF2">
    <property type="entry name" value="ABC TRANSPORTER, ATP-BINDING PROTEIN"/>
    <property type="match status" value="1"/>
</dbReference>
<evidence type="ECO:0000256" key="3">
    <source>
        <dbReference type="ARBA" id="ARBA00022741"/>
    </source>
</evidence>
<evidence type="ECO:0000313" key="7">
    <source>
        <dbReference type="Proteomes" id="UP000294746"/>
    </source>
</evidence>
<evidence type="ECO:0000259" key="5">
    <source>
        <dbReference type="PROSITE" id="PS50893"/>
    </source>
</evidence>
<dbReference type="GO" id="GO:0016887">
    <property type="term" value="F:ATP hydrolysis activity"/>
    <property type="evidence" value="ECO:0007669"/>
    <property type="project" value="InterPro"/>
</dbReference>
<dbReference type="AlphaFoldDB" id="A0A4R2RXH0"/>
<dbReference type="InterPro" id="IPR003439">
    <property type="entry name" value="ABC_transporter-like_ATP-bd"/>
</dbReference>
<keyword evidence="3" id="KW-0547">Nucleotide-binding</keyword>
<dbReference type="InterPro" id="IPR017871">
    <property type="entry name" value="ABC_transporter-like_CS"/>
</dbReference>
<keyword evidence="4 6" id="KW-0067">ATP-binding</keyword>
<dbReference type="Proteomes" id="UP000294746">
    <property type="component" value="Unassembled WGS sequence"/>
</dbReference>
<dbReference type="GO" id="GO:0005524">
    <property type="term" value="F:ATP binding"/>
    <property type="evidence" value="ECO:0007669"/>
    <property type="project" value="UniProtKB-KW"/>
</dbReference>
<comment type="caution">
    <text evidence="6">The sequence shown here is derived from an EMBL/GenBank/DDBJ whole genome shotgun (WGS) entry which is preliminary data.</text>
</comment>
<evidence type="ECO:0000313" key="6">
    <source>
        <dbReference type="EMBL" id="TCP69207.1"/>
    </source>
</evidence>
<dbReference type="SUPFAM" id="SSF52540">
    <property type="entry name" value="P-loop containing nucleoside triphosphate hydrolases"/>
    <property type="match status" value="1"/>
</dbReference>
<keyword evidence="7" id="KW-1185">Reference proteome</keyword>
<dbReference type="Gene3D" id="3.40.50.300">
    <property type="entry name" value="P-loop containing nucleotide triphosphate hydrolases"/>
    <property type="match status" value="1"/>
</dbReference>
<reference evidence="6 7" key="1">
    <citation type="submission" date="2019-03" db="EMBL/GenBank/DDBJ databases">
        <title>Genomic Encyclopedia of Type Strains, Phase IV (KMG-IV): sequencing the most valuable type-strain genomes for metagenomic binning, comparative biology and taxonomic classification.</title>
        <authorList>
            <person name="Goeker M."/>
        </authorList>
    </citation>
    <scope>NUCLEOTIDE SEQUENCE [LARGE SCALE GENOMIC DNA]</scope>
    <source>
        <strain evidence="6 7">DSM 46831</strain>
    </source>
</reference>
<name>A0A4R2RXH0_9BACL</name>
<evidence type="ECO:0000256" key="2">
    <source>
        <dbReference type="ARBA" id="ARBA00022448"/>
    </source>
</evidence>
<dbReference type="EMBL" id="SLXV01000011">
    <property type="protein sequence ID" value="TCP69207.1"/>
    <property type="molecule type" value="Genomic_DNA"/>
</dbReference>
<gene>
    <name evidence="6" type="ORF">EDD57_1113</name>
</gene>
<dbReference type="PANTHER" id="PTHR43335">
    <property type="entry name" value="ABC TRANSPORTER, ATP-BINDING PROTEIN"/>
    <property type="match status" value="1"/>
</dbReference>
<comment type="similarity">
    <text evidence="1">Belongs to the ABC transporter superfamily.</text>
</comment>
<dbReference type="InterPro" id="IPR003593">
    <property type="entry name" value="AAA+_ATPase"/>
</dbReference>
<evidence type="ECO:0000256" key="1">
    <source>
        <dbReference type="ARBA" id="ARBA00005417"/>
    </source>
</evidence>
<dbReference type="SMART" id="SM00382">
    <property type="entry name" value="AAA"/>
    <property type="match status" value="1"/>
</dbReference>
<protein>
    <submittedName>
        <fullName evidence="6">ABC-2 type transport system ATP-binding protein</fullName>
    </submittedName>
</protein>
<feature type="domain" description="ABC transporter" evidence="5">
    <location>
        <begin position="6"/>
        <end position="234"/>
    </location>
</feature>
<dbReference type="RefSeq" id="WP_131848411.1">
    <property type="nucleotide sequence ID" value="NZ_SLXV01000011.1"/>
</dbReference>
<dbReference type="PROSITE" id="PS50893">
    <property type="entry name" value="ABC_TRANSPORTER_2"/>
    <property type="match status" value="1"/>
</dbReference>
<sequence>MGDYVIETNQLTKLYVGNKGCQDITIQVPKGNVYGFLGPNGAGKSTFVRTLLGLIKSTSGTGTILGHPISSLESRKKVGYLPELFRYPDWMTGRQLLQFHSEMCQLNSKQQKVRIEELLDLVGLHNRGDERISGYSKGMQQRIGIACALVSDPEVIFLDEPTSALDPIGRKEVRELIRDLQMKGKTIFLNSHLLSEVETICNHVAIINKGRLIVQGDWRELSSIETQVEITLSGIENLSFGSMSEMVLDSEKIRTEKSKESWRLTLKEEESIPELISALTAQQGKLYQLVRQTQNLEDIFMYWINRQEEAEHVANR</sequence>
<proteinExistence type="inferred from homology"/>
<keyword evidence="2" id="KW-0813">Transport</keyword>
<dbReference type="PROSITE" id="PS00211">
    <property type="entry name" value="ABC_TRANSPORTER_1"/>
    <property type="match status" value="1"/>
</dbReference>
<evidence type="ECO:0000256" key="4">
    <source>
        <dbReference type="ARBA" id="ARBA00022840"/>
    </source>
</evidence>
<organism evidence="6 7">
    <name type="scientific">Baia soyae</name>
    <dbReference type="NCBI Taxonomy" id="1544746"/>
    <lineage>
        <taxon>Bacteria</taxon>
        <taxon>Bacillati</taxon>
        <taxon>Bacillota</taxon>
        <taxon>Bacilli</taxon>
        <taxon>Bacillales</taxon>
        <taxon>Thermoactinomycetaceae</taxon>
        <taxon>Baia</taxon>
    </lineage>
</organism>
<dbReference type="InterPro" id="IPR027417">
    <property type="entry name" value="P-loop_NTPase"/>
</dbReference>
<accession>A0A4R2RXH0</accession>